<evidence type="ECO:0000259" key="1">
    <source>
        <dbReference type="Pfam" id="PF18726"/>
    </source>
</evidence>
<comment type="caution">
    <text evidence="2">The sequence shown here is derived from an EMBL/GenBank/DDBJ whole genome shotgun (WGS) entry which is preliminary data.</text>
</comment>
<reference evidence="2 3" key="1">
    <citation type="submission" date="2020-08" db="EMBL/GenBank/DDBJ databases">
        <title>Genomic Encyclopedia of Type Strains, Phase III (KMG-III): the genomes of soil and plant-associated and newly described type strains.</title>
        <authorList>
            <person name="Whitman W."/>
        </authorList>
    </citation>
    <scope>NUCLEOTIDE SEQUENCE [LARGE SCALE GENOMIC DNA]</scope>
    <source>
        <strain evidence="2 3">CECT 8640</strain>
    </source>
</reference>
<organism evidence="2 3">
    <name type="scientific">Saccharothrix tamanrassetensis</name>
    <dbReference type="NCBI Taxonomy" id="1051531"/>
    <lineage>
        <taxon>Bacteria</taxon>
        <taxon>Bacillati</taxon>
        <taxon>Actinomycetota</taxon>
        <taxon>Actinomycetes</taxon>
        <taxon>Pseudonocardiales</taxon>
        <taxon>Pseudonocardiaceae</taxon>
        <taxon>Saccharothrix</taxon>
    </lineage>
</organism>
<proteinExistence type="predicted"/>
<keyword evidence="3" id="KW-1185">Reference proteome</keyword>
<accession>A0A841CQC8</accession>
<dbReference type="Pfam" id="PF18726">
    <property type="entry name" value="HEPN_SAV_6107"/>
    <property type="match status" value="1"/>
</dbReference>
<dbReference type="AlphaFoldDB" id="A0A841CQC8"/>
<dbReference type="Proteomes" id="UP000547510">
    <property type="component" value="Unassembled WGS sequence"/>
</dbReference>
<protein>
    <recommendedName>
        <fullName evidence="1">SAV-6107-like HEPN domain-containing protein</fullName>
    </recommendedName>
</protein>
<name>A0A841CQC8_9PSEU</name>
<sequence length="141" mass="15350">MSTSTDFPSTRRVPLPLPPASAVSLLAQARDCVREAEHATEPADRFTTAYLGAMRAAAAVLASRGRPHRGRAKPTSVWVLLPTLAPELREWAAYFASCSAARAAVQAGITRQVNRRSADDLVRQAAQFTELVDEIMYEGRL</sequence>
<evidence type="ECO:0000313" key="3">
    <source>
        <dbReference type="Proteomes" id="UP000547510"/>
    </source>
</evidence>
<feature type="domain" description="SAV-6107-like HEPN" evidence="1">
    <location>
        <begin position="36"/>
        <end position="132"/>
    </location>
</feature>
<gene>
    <name evidence="2" type="ORF">FHS29_006543</name>
</gene>
<evidence type="ECO:0000313" key="2">
    <source>
        <dbReference type="EMBL" id="MBB5959921.1"/>
    </source>
</evidence>
<dbReference type="RefSeq" id="WP_184697414.1">
    <property type="nucleotide sequence ID" value="NZ_JACHJN010000013.1"/>
</dbReference>
<dbReference type="EMBL" id="JACHJN010000013">
    <property type="protein sequence ID" value="MBB5959921.1"/>
    <property type="molecule type" value="Genomic_DNA"/>
</dbReference>
<dbReference type="InterPro" id="IPR040891">
    <property type="entry name" value="HEPN_SAV_6107"/>
</dbReference>